<reference evidence="2 3" key="1">
    <citation type="journal article" date="2018" name="Front. Microbiol.">
        <title>Prospects for Fungal Bioremediation of Acidic Radioactive Waste Sites: Characterization and Genome Sequence of Rhodotorula taiwanensis MD1149.</title>
        <authorList>
            <person name="Tkavc R."/>
            <person name="Matrosova V.Y."/>
            <person name="Grichenko O.E."/>
            <person name="Gostincar C."/>
            <person name="Volpe R.P."/>
            <person name="Klimenkova P."/>
            <person name="Gaidamakova E.K."/>
            <person name="Zhou C.E."/>
            <person name="Stewart B.J."/>
            <person name="Lyman M.G."/>
            <person name="Malfatti S.A."/>
            <person name="Rubinfeld B."/>
            <person name="Courtot M."/>
            <person name="Singh J."/>
            <person name="Dalgard C.L."/>
            <person name="Hamilton T."/>
            <person name="Frey K.G."/>
            <person name="Gunde-Cimerman N."/>
            <person name="Dugan L."/>
            <person name="Daly M.J."/>
        </authorList>
    </citation>
    <scope>NUCLEOTIDE SEQUENCE [LARGE SCALE GENOMIC DNA]</scope>
    <source>
        <strain evidence="2 3">MD1149</strain>
    </source>
</reference>
<evidence type="ECO:0000313" key="3">
    <source>
        <dbReference type="Proteomes" id="UP000237144"/>
    </source>
</evidence>
<protein>
    <recommendedName>
        <fullName evidence="4">F-box domain-containing protein</fullName>
    </recommendedName>
</protein>
<feature type="compositionally biased region" description="Basic and acidic residues" evidence="1">
    <location>
        <begin position="169"/>
        <end position="180"/>
    </location>
</feature>
<name>A0A2S5B891_9BASI</name>
<accession>A0A2S5B891</accession>
<comment type="caution">
    <text evidence="2">The sequence shown here is derived from an EMBL/GenBank/DDBJ whole genome shotgun (WGS) entry which is preliminary data.</text>
</comment>
<evidence type="ECO:0008006" key="4">
    <source>
        <dbReference type="Google" id="ProtNLM"/>
    </source>
</evidence>
<feature type="compositionally biased region" description="Low complexity" evidence="1">
    <location>
        <begin position="159"/>
        <end position="168"/>
    </location>
</feature>
<dbReference type="Proteomes" id="UP000237144">
    <property type="component" value="Unassembled WGS sequence"/>
</dbReference>
<proteinExistence type="predicted"/>
<sequence length="431" mass="48003">MSEPHTSLLGRFGALALEKMPTRFGSLFPHSRGSRPLSACERLPGEVLEEIFRLRFQDEIANLRVRVKIFSKLALVCKAWASAAGAAAFEKLQLDGTDPVAVAYFDAEHGPGYIHLSNTQSVILAEVHDMQGAFVRFAEIFSQMEQQRQNPNAGAPTVSSSSFGSPLSGEDRGAPAEDDFAIRPRRSELEVVRLQINPENEQTGKRLPAIESIEPVQNLKEIVCQTWHDPPVPYDLVAPLIPSKANLTEFRWIGHLPRDLCRKLVLRVESVGLLLFGYLDPEGDLAQSLIPRLPTLRSILIQKLQIDVKPNHPLLNQAPQRMPYATNLLDRLPTNIQTVDATCELMNMATAFARNARLAAILARPASHALELDDTGHLVPVLGVKQPLQIVYLNADGHPPKRYAFVRFGSVWDYTEWSHVDIPSTGQQWKM</sequence>
<dbReference type="AlphaFoldDB" id="A0A2S5B891"/>
<keyword evidence="3" id="KW-1185">Reference proteome</keyword>
<dbReference type="EMBL" id="PJQD01000043">
    <property type="protein sequence ID" value="POY72977.1"/>
    <property type="molecule type" value="Genomic_DNA"/>
</dbReference>
<evidence type="ECO:0000313" key="2">
    <source>
        <dbReference type="EMBL" id="POY72977.1"/>
    </source>
</evidence>
<gene>
    <name evidence="2" type="ORF">BMF94_3963</name>
</gene>
<feature type="region of interest" description="Disordered" evidence="1">
    <location>
        <begin position="146"/>
        <end position="180"/>
    </location>
</feature>
<evidence type="ECO:0000256" key="1">
    <source>
        <dbReference type="SAM" id="MobiDB-lite"/>
    </source>
</evidence>
<organism evidence="2 3">
    <name type="scientific">Rhodotorula taiwanensis</name>
    <dbReference type="NCBI Taxonomy" id="741276"/>
    <lineage>
        <taxon>Eukaryota</taxon>
        <taxon>Fungi</taxon>
        <taxon>Dikarya</taxon>
        <taxon>Basidiomycota</taxon>
        <taxon>Pucciniomycotina</taxon>
        <taxon>Microbotryomycetes</taxon>
        <taxon>Sporidiobolales</taxon>
        <taxon>Sporidiobolaceae</taxon>
        <taxon>Rhodotorula</taxon>
    </lineage>
</organism>